<evidence type="ECO:0000256" key="1">
    <source>
        <dbReference type="ARBA" id="ARBA00004123"/>
    </source>
</evidence>
<dbReference type="Pfam" id="PF04082">
    <property type="entry name" value="Fungal_trans"/>
    <property type="match status" value="1"/>
</dbReference>
<evidence type="ECO:0000259" key="8">
    <source>
        <dbReference type="PROSITE" id="PS50048"/>
    </source>
</evidence>
<dbReference type="GO" id="GO:0006351">
    <property type="term" value="P:DNA-templated transcription"/>
    <property type="evidence" value="ECO:0007669"/>
    <property type="project" value="InterPro"/>
</dbReference>
<keyword evidence="10" id="KW-1185">Reference proteome</keyword>
<dbReference type="InterPro" id="IPR036864">
    <property type="entry name" value="Zn2-C6_fun-type_DNA-bd_sf"/>
</dbReference>
<name>A0A0D2E335_9EURO</name>
<comment type="subcellular location">
    <subcellularLocation>
        <location evidence="1">Nucleus</location>
    </subcellularLocation>
</comment>
<keyword evidence="5" id="KW-0804">Transcription</keyword>
<dbReference type="GeneID" id="25333443"/>
<keyword evidence="2" id="KW-0479">Metal-binding</keyword>
<dbReference type="AlphaFoldDB" id="A0A0D2E335"/>
<feature type="compositionally biased region" description="Polar residues" evidence="7">
    <location>
        <begin position="617"/>
        <end position="634"/>
    </location>
</feature>
<dbReference type="PANTHER" id="PTHR47540:SF6">
    <property type="entry name" value="ZN(II)2CYS6 TRANSCRIPTION FACTOR (EUROFUNG)"/>
    <property type="match status" value="1"/>
</dbReference>
<feature type="region of interest" description="Disordered" evidence="7">
    <location>
        <begin position="53"/>
        <end position="114"/>
    </location>
</feature>
<dbReference type="PROSITE" id="PS00463">
    <property type="entry name" value="ZN2_CY6_FUNGAL_1"/>
    <property type="match status" value="1"/>
</dbReference>
<dbReference type="GO" id="GO:0008270">
    <property type="term" value="F:zinc ion binding"/>
    <property type="evidence" value="ECO:0007669"/>
    <property type="project" value="InterPro"/>
</dbReference>
<evidence type="ECO:0000256" key="7">
    <source>
        <dbReference type="SAM" id="MobiDB-lite"/>
    </source>
</evidence>
<dbReference type="SUPFAM" id="SSF57701">
    <property type="entry name" value="Zn2/Cys6 DNA-binding domain"/>
    <property type="match status" value="1"/>
</dbReference>
<dbReference type="GO" id="GO:0045944">
    <property type="term" value="P:positive regulation of transcription by RNA polymerase II"/>
    <property type="evidence" value="ECO:0007669"/>
    <property type="project" value="TreeGrafter"/>
</dbReference>
<dbReference type="EMBL" id="KN847323">
    <property type="protein sequence ID" value="KIW49898.1"/>
    <property type="molecule type" value="Genomic_DNA"/>
</dbReference>
<dbReference type="SMART" id="SM00066">
    <property type="entry name" value="GAL4"/>
    <property type="match status" value="1"/>
</dbReference>
<keyword evidence="4" id="KW-0238">DNA-binding</keyword>
<dbReference type="SMART" id="SM00906">
    <property type="entry name" value="Fungal_trans"/>
    <property type="match status" value="1"/>
</dbReference>
<dbReference type="CDD" id="cd12148">
    <property type="entry name" value="fungal_TF_MHR"/>
    <property type="match status" value="1"/>
</dbReference>
<gene>
    <name evidence="9" type="ORF">PV05_11535</name>
</gene>
<sequence>MTEEASQTESRRVSAACRYCRHSKLKCSGTQPCDRCQRRRRECIYDARDGRNADEERFGSTPKRARLDDTTPHRRRQDQVRPSLGEVTARRTGLTPLTPSHASDDHAASPHFLKNKPNKRKRWCKMSPSIYAEYEVEILVVYLGASSTWSYNIRVATLIRSALKDDPTNTSEGFTLDGDAYTLSLGRAGSDNRLDLSRLPSLDYAIYLINTVKFHLGGILRLFDEEEFLRNLHEFYSKGPEKAGTHRLWYTQCLLLLALGKGFLNVRHSPDNTSSVDFFLRAMAILPDTIVLHDEPVLAAEVLATIALYFYCLDMRHSAYSYIGQALRLVLVEGLHADLPVDQFGERFAERCRNVWWTVYILDRTLSSAVGAPVSVQDDHVRQPLGSPRSSSQRDATLIMHVKLCRVVSYILTELYTADGSLEHSYLSKVRSVLRRMAEIAEELEDTIDFKFKSSLETLSKGALYLRMLYNQCIILVTRPLLICLLQDILGSISSEARTRVDIPTSIRDLLQTCVESATKTLKMLAALNSHNLLDTFLPFDLEFACSASSVLIMVDDVLRGTKISPSAKSLITRVLDEITAGGNKAAPLRKQELQQISNLAGRLWETIDSLERTNAVSTQGYQQTDQQPRSNGDLTYHFENPNSQSPGPGDARPTVPLFNSPLPSGDGNIAPLDESVNNMPPLSTTSSADFAQTFDFPQEQMLFLADHLDVDALPTLLDFGNHGLDEWL</sequence>
<dbReference type="InterPro" id="IPR007219">
    <property type="entry name" value="XnlR_reg_dom"/>
</dbReference>
<reference evidence="9 10" key="1">
    <citation type="submission" date="2015-01" db="EMBL/GenBank/DDBJ databases">
        <title>The Genome Sequence of Exophiala xenobiotica CBS118157.</title>
        <authorList>
            <consortium name="The Broad Institute Genomics Platform"/>
            <person name="Cuomo C."/>
            <person name="de Hoog S."/>
            <person name="Gorbushina A."/>
            <person name="Stielow B."/>
            <person name="Teixiera M."/>
            <person name="Abouelleil A."/>
            <person name="Chapman S.B."/>
            <person name="Priest M."/>
            <person name="Young S.K."/>
            <person name="Wortman J."/>
            <person name="Nusbaum C."/>
            <person name="Birren B."/>
        </authorList>
    </citation>
    <scope>NUCLEOTIDE SEQUENCE [LARGE SCALE GENOMIC DNA]</scope>
    <source>
        <strain evidence="9 10">CBS 118157</strain>
    </source>
</reference>
<dbReference type="PROSITE" id="PS50048">
    <property type="entry name" value="ZN2_CY6_FUNGAL_2"/>
    <property type="match status" value="1"/>
</dbReference>
<evidence type="ECO:0000313" key="9">
    <source>
        <dbReference type="EMBL" id="KIW49898.1"/>
    </source>
</evidence>
<keyword evidence="3" id="KW-0805">Transcription regulation</keyword>
<protein>
    <recommendedName>
        <fullName evidence="8">Zn(2)-C6 fungal-type domain-containing protein</fullName>
    </recommendedName>
</protein>
<evidence type="ECO:0000256" key="4">
    <source>
        <dbReference type="ARBA" id="ARBA00023125"/>
    </source>
</evidence>
<dbReference type="CDD" id="cd00067">
    <property type="entry name" value="GAL4"/>
    <property type="match status" value="1"/>
</dbReference>
<dbReference type="GO" id="GO:0043565">
    <property type="term" value="F:sequence-specific DNA binding"/>
    <property type="evidence" value="ECO:0007669"/>
    <property type="project" value="TreeGrafter"/>
</dbReference>
<evidence type="ECO:0000256" key="5">
    <source>
        <dbReference type="ARBA" id="ARBA00023163"/>
    </source>
</evidence>
<dbReference type="Gene3D" id="4.10.240.10">
    <property type="entry name" value="Zn(2)-C6 fungal-type DNA-binding domain"/>
    <property type="match status" value="1"/>
</dbReference>
<evidence type="ECO:0000256" key="3">
    <source>
        <dbReference type="ARBA" id="ARBA00023015"/>
    </source>
</evidence>
<feature type="region of interest" description="Disordered" evidence="7">
    <location>
        <begin position="617"/>
        <end position="656"/>
    </location>
</feature>
<feature type="domain" description="Zn(2)-C6 fungal-type" evidence="8">
    <location>
        <begin position="16"/>
        <end position="45"/>
    </location>
</feature>
<evidence type="ECO:0000256" key="6">
    <source>
        <dbReference type="ARBA" id="ARBA00023242"/>
    </source>
</evidence>
<dbReference type="Pfam" id="PF00172">
    <property type="entry name" value="Zn_clus"/>
    <property type="match status" value="1"/>
</dbReference>
<dbReference type="GO" id="GO:0005634">
    <property type="term" value="C:nucleus"/>
    <property type="evidence" value="ECO:0007669"/>
    <property type="project" value="UniProtKB-SubCell"/>
</dbReference>
<dbReference type="GO" id="GO:0000981">
    <property type="term" value="F:DNA-binding transcription factor activity, RNA polymerase II-specific"/>
    <property type="evidence" value="ECO:0007669"/>
    <property type="project" value="InterPro"/>
</dbReference>
<evidence type="ECO:0000313" key="10">
    <source>
        <dbReference type="Proteomes" id="UP000054342"/>
    </source>
</evidence>
<dbReference type="InterPro" id="IPR051711">
    <property type="entry name" value="Stress_Response_Reg"/>
</dbReference>
<dbReference type="RefSeq" id="XP_013310484.1">
    <property type="nucleotide sequence ID" value="XM_013455030.1"/>
</dbReference>
<accession>A0A0D2E335</accession>
<keyword evidence="6" id="KW-0539">Nucleus</keyword>
<dbReference type="Proteomes" id="UP000054342">
    <property type="component" value="Unassembled WGS sequence"/>
</dbReference>
<dbReference type="STRING" id="348802.A0A0D2E335"/>
<dbReference type="OrthoDB" id="4118474at2759"/>
<dbReference type="InterPro" id="IPR001138">
    <property type="entry name" value="Zn2Cys6_DnaBD"/>
</dbReference>
<proteinExistence type="predicted"/>
<organism evidence="9 10">
    <name type="scientific">Exophiala xenobiotica</name>
    <dbReference type="NCBI Taxonomy" id="348802"/>
    <lineage>
        <taxon>Eukaryota</taxon>
        <taxon>Fungi</taxon>
        <taxon>Dikarya</taxon>
        <taxon>Ascomycota</taxon>
        <taxon>Pezizomycotina</taxon>
        <taxon>Eurotiomycetes</taxon>
        <taxon>Chaetothyriomycetidae</taxon>
        <taxon>Chaetothyriales</taxon>
        <taxon>Herpotrichiellaceae</taxon>
        <taxon>Exophiala</taxon>
    </lineage>
</organism>
<dbReference type="PANTHER" id="PTHR47540">
    <property type="entry name" value="THIAMINE REPRESSIBLE GENES REGULATORY PROTEIN THI5"/>
    <property type="match status" value="1"/>
</dbReference>
<evidence type="ECO:0000256" key="2">
    <source>
        <dbReference type="ARBA" id="ARBA00022723"/>
    </source>
</evidence>